<evidence type="ECO:0000259" key="6">
    <source>
        <dbReference type="Pfam" id="PF04116"/>
    </source>
</evidence>
<gene>
    <name evidence="7" type="primary">ERG25</name>
    <name evidence="7" type="ORF">DFQ27_002699</name>
</gene>
<dbReference type="Proteomes" id="UP000807716">
    <property type="component" value="Unassembled WGS sequence"/>
</dbReference>
<feature type="domain" description="Fatty acid hydroxylase" evidence="6">
    <location>
        <begin position="145"/>
        <end position="281"/>
    </location>
</feature>
<keyword evidence="2 5" id="KW-0812">Transmembrane</keyword>
<dbReference type="InterPro" id="IPR006694">
    <property type="entry name" value="Fatty_acid_hydroxylase"/>
</dbReference>
<evidence type="ECO:0000256" key="5">
    <source>
        <dbReference type="SAM" id="Phobius"/>
    </source>
</evidence>
<evidence type="ECO:0000256" key="2">
    <source>
        <dbReference type="ARBA" id="ARBA00022692"/>
    </source>
</evidence>
<evidence type="ECO:0000313" key="8">
    <source>
        <dbReference type="Proteomes" id="UP000807716"/>
    </source>
</evidence>
<dbReference type="GO" id="GO:0008610">
    <property type="term" value="P:lipid biosynthetic process"/>
    <property type="evidence" value="ECO:0007669"/>
    <property type="project" value="InterPro"/>
</dbReference>
<dbReference type="GO" id="GO:0016491">
    <property type="term" value="F:oxidoreductase activity"/>
    <property type="evidence" value="ECO:0007669"/>
    <property type="project" value="InterPro"/>
</dbReference>
<evidence type="ECO:0000256" key="4">
    <source>
        <dbReference type="ARBA" id="ARBA00023136"/>
    </source>
</evidence>
<dbReference type="OrthoDB" id="1658724at2759"/>
<keyword evidence="8" id="KW-1185">Reference proteome</keyword>
<comment type="caution">
    <text evidence="7">The sequence shown here is derived from an EMBL/GenBank/DDBJ whole genome shotgun (WGS) entry which is preliminary data.</text>
</comment>
<dbReference type="AlphaFoldDB" id="A0A9P6Q9Q6"/>
<feature type="transmembrane region" description="Helical" evidence="5">
    <location>
        <begin position="140"/>
        <end position="158"/>
    </location>
</feature>
<proteinExistence type="predicted"/>
<dbReference type="EMBL" id="JAAAJB010000202">
    <property type="protein sequence ID" value="KAG0261927.1"/>
    <property type="molecule type" value="Genomic_DNA"/>
</dbReference>
<name>A0A9P6Q9Q6_9FUNG</name>
<evidence type="ECO:0000256" key="1">
    <source>
        <dbReference type="ARBA" id="ARBA00004370"/>
    </source>
</evidence>
<reference evidence="7" key="1">
    <citation type="journal article" date="2020" name="Fungal Divers.">
        <title>Resolving the Mortierellaceae phylogeny through synthesis of multi-gene phylogenetics and phylogenomics.</title>
        <authorList>
            <person name="Vandepol N."/>
            <person name="Liber J."/>
            <person name="Desiro A."/>
            <person name="Na H."/>
            <person name="Kennedy M."/>
            <person name="Barry K."/>
            <person name="Grigoriev I.V."/>
            <person name="Miller A.N."/>
            <person name="O'Donnell K."/>
            <person name="Stajich J.E."/>
            <person name="Bonito G."/>
        </authorList>
    </citation>
    <scope>NUCLEOTIDE SEQUENCE</scope>
    <source>
        <strain evidence="7">BC1065</strain>
    </source>
</reference>
<protein>
    <submittedName>
        <fullName evidence="7">C-4 sterol methyl oxidase</fullName>
    </submittedName>
</protein>
<sequence>MAHPHSTPANTTALQSFTLPDFITQPYGEGKTWAEGQWMKLFDGRNEALVTLALIFLSHEFIYFARCVPYLIADMIPALQKYKIQQKAIQNTAQNQWKVFRFVLLSHFLLELPLIVGFHPIAVHFGMAIAAVPFPPFKKMVLQVFLFFVFEDFFHYWAHRGLHYGPFYKHIHKLHHEWSAPFGLAAEYAHPIEVLILGMGTIGGPLIWCYFTGDLHLVTTMIWMTLRLFQAVEAHSGYDFPWSTHNWLPFWSGSEHHDYHHMAFTNNFSTSFRWWDHLFGTNRKYIAYKARKAAEAKAQKAKKAL</sequence>
<evidence type="ECO:0000313" key="7">
    <source>
        <dbReference type="EMBL" id="KAG0261927.1"/>
    </source>
</evidence>
<dbReference type="GO" id="GO:0005506">
    <property type="term" value="F:iron ion binding"/>
    <property type="evidence" value="ECO:0007669"/>
    <property type="project" value="InterPro"/>
</dbReference>
<evidence type="ECO:0000256" key="3">
    <source>
        <dbReference type="ARBA" id="ARBA00022989"/>
    </source>
</evidence>
<keyword evidence="4 5" id="KW-0472">Membrane</keyword>
<keyword evidence="3 5" id="KW-1133">Transmembrane helix</keyword>
<feature type="transmembrane region" description="Helical" evidence="5">
    <location>
        <begin position="108"/>
        <end position="134"/>
    </location>
</feature>
<dbReference type="GO" id="GO:0016020">
    <property type="term" value="C:membrane"/>
    <property type="evidence" value="ECO:0007669"/>
    <property type="project" value="UniProtKB-SubCell"/>
</dbReference>
<comment type="subcellular location">
    <subcellularLocation>
        <location evidence="1">Membrane</location>
    </subcellularLocation>
</comment>
<accession>A0A9P6Q9Q6</accession>
<dbReference type="InterPro" id="IPR050307">
    <property type="entry name" value="Sterol_Desaturase_Related"/>
</dbReference>
<dbReference type="Pfam" id="PF04116">
    <property type="entry name" value="FA_hydroxylase"/>
    <property type="match status" value="1"/>
</dbReference>
<organism evidence="7 8">
    <name type="scientific">Actinomortierella ambigua</name>
    <dbReference type="NCBI Taxonomy" id="1343610"/>
    <lineage>
        <taxon>Eukaryota</taxon>
        <taxon>Fungi</taxon>
        <taxon>Fungi incertae sedis</taxon>
        <taxon>Mucoromycota</taxon>
        <taxon>Mortierellomycotina</taxon>
        <taxon>Mortierellomycetes</taxon>
        <taxon>Mortierellales</taxon>
        <taxon>Mortierellaceae</taxon>
        <taxon>Actinomortierella</taxon>
    </lineage>
</organism>
<dbReference type="PANTHER" id="PTHR11863">
    <property type="entry name" value="STEROL DESATURASE"/>
    <property type="match status" value="1"/>
</dbReference>